<keyword evidence="6" id="KW-0812">Transmembrane</keyword>
<dbReference type="PROSITE" id="PS50885">
    <property type="entry name" value="HAMP"/>
    <property type="match status" value="1"/>
</dbReference>
<dbReference type="CDD" id="cd00082">
    <property type="entry name" value="HisKA"/>
    <property type="match status" value="1"/>
</dbReference>
<dbReference type="SUPFAM" id="SSF55874">
    <property type="entry name" value="ATPase domain of HSP90 chaperone/DNA topoisomerase II/histidine kinase"/>
    <property type="match status" value="1"/>
</dbReference>
<dbReference type="PRINTS" id="PR00344">
    <property type="entry name" value="BCTRLSENSOR"/>
</dbReference>
<dbReference type="PROSITE" id="PS50109">
    <property type="entry name" value="HIS_KIN"/>
    <property type="match status" value="1"/>
</dbReference>
<comment type="caution">
    <text evidence="13">The sequence shown here is derived from an EMBL/GenBank/DDBJ whole genome shotgun (WGS) entry which is preliminary data.</text>
</comment>
<evidence type="ECO:0000256" key="5">
    <source>
        <dbReference type="ARBA" id="ARBA00022679"/>
    </source>
</evidence>
<dbReference type="SMART" id="SM00304">
    <property type="entry name" value="HAMP"/>
    <property type="match status" value="1"/>
</dbReference>
<feature type="domain" description="HAMP" evidence="12">
    <location>
        <begin position="175"/>
        <end position="228"/>
    </location>
</feature>
<dbReference type="SUPFAM" id="SSF158472">
    <property type="entry name" value="HAMP domain-like"/>
    <property type="match status" value="1"/>
</dbReference>
<dbReference type="SMART" id="SM00388">
    <property type="entry name" value="HisKA"/>
    <property type="match status" value="1"/>
</dbReference>
<evidence type="ECO:0000256" key="1">
    <source>
        <dbReference type="ARBA" id="ARBA00000085"/>
    </source>
</evidence>
<feature type="domain" description="Histidine kinase" evidence="11">
    <location>
        <begin position="236"/>
        <end position="441"/>
    </location>
</feature>
<dbReference type="SUPFAM" id="SSF47384">
    <property type="entry name" value="Homodimeric domain of signal transducing histidine kinase"/>
    <property type="match status" value="1"/>
</dbReference>
<evidence type="ECO:0000259" key="11">
    <source>
        <dbReference type="PROSITE" id="PS50109"/>
    </source>
</evidence>
<keyword evidence="4" id="KW-0597">Phosphoprotein</keyword>
<evidence type="ECO:0000256" key="4">
    <source>
        <dbReference type="ARBA" id="ARBA00022553"/>
    </source>
</evidence>
<keyword evidence="7 13" id="KW-0418">Kinase</keyword>
<keyword evidence="10" id="KW-0472">Membrane</keyword>
<keyword evidence="5" id="KW-0808">Transferase</keyword>
<dbReference type="AlphaFoldDB" id="A0A8J3LRV7"/>
<protein>
    <recommendedName>
        <fullName evidence="3">histidine kinase</fullName>
        <ecNumber evidence="3">2.7.13.3</ecNumber>
    </recommendedName>
</protein>
<reference evidence="13 14" key="1">
    <citation type="submission" date="2021-01" db="EMBL/GenBank/DDBJ databases">
        <title>Whole genome shotgun sequence of Planotetraspora kaengkrachanensis NBRC 104272.</title>
        <authorList>
            <person name="Komaki H."/>
            <person name="Tamura T."/>
        </authorList>
    </citation>
    <scope>NUCLEOTIDE SEQUENCE [LARGE SCALE GENOMIC DNA]</scope>
    <source>
        <strain evidence="13 14">NBRC 104272</strain>
    </source>
</reference>
<dbReference type="Gene3D" id="6.10.340.10">
    <property type="match status" value="1"/>
</dbReference>
<dbReference type="Pfam" id="PF00512">
    <property type="entry name" value="HisKA"/>
    <property type="match status" value="1"/>
</dbReference>
<dbReference type="Gene3D" id="1.10.287.130">
    <property type="match status" value="1"/>
</dbReference>
<evidence type="ECO:0000256" key="8">
    <source>
        <dbReference type="ARBA" id="ARBA00022989"/>
    </source>
</evidence>
<comment type="catalytic activity">
    <reaction evidence="1">
        <text>ATP + protein L-histidine = ADP + protein N-phospho-L-histidine.</text>
        <dbReference type="EC" id="2.7.13.3"/>
    </reaction>
</comment>
<keyword evidence="14" id="KW-1185">Reference proteome</keyword>
<dbReference type="InterPro" id="IPR050428">
    <property type="entry name" value="TCS_sensor_his_kinase"/>
</dbReference>
<dbReference type="GO" id="GO:0005886">
    <property type="term" value="C:plasma membrane"/>
    <property type="evidence" value="ECO:0007669"/>
    <property type="project" value="UniProtKB-SubCell"/>
</dbReference>
<dbReference type="Pfam" id="PF00672">
    <property type="entry name" value="HAMP"/>
    <property type="match status" value="1"/>
</dbReference>
<dbReference type="InterPro" id="IPR003594">
    <property type="entry name" value="HATPase_dom"/>
</dbReference>
<keyword evidence="9" id="KW-0902">Two-component regulatory system</keyword>
<proteinExistence type="predicted"/>
<dbReference type="Pfam" id="PF02518">
    <property type="entry name" value="HATPase_c"/>
    <property type="match status" value="1"/>
</dbReference>
<comment type="subcellular location">
    <subcellularLocation>
        <location evidence="2">Cell membrane</location>
    </subcellularLocation>
</comment>
<evidence type="ECO:0000256" key="3">
    <source>
        <dbReference type="ARBA" id="ARBA00012438"/>
    </source>
</evidence>
<name>A0A8J3LRV7_9ACTN</name>
<dbReference type="EMBL" id="BONV01000002">
    <property type="protein sequence ID" value="GIG77652.1"/>
    <property type="molecule type" value="Genomic_DNA"/>
</dbReference>
<evidence type="ECO:0000256" key="2">
    <source>
        <dbReference type="ARBA" id="ARBA00004236"/>
    </source>
</evidence>
<dbReference type="Proteomes" id="UP000630097">
    <property type="component" value="Unassembled WGS sequence"/>
</dbReference>
<dbReference type="GO" id="GO:0000155">
    <property type="term" value="F:phosphorelay sensor kinase activity"/>
    <property type="evidence" value="ECO:0007669"/>
    <property type="project" value="InterPro"/>
</dbReference>
<evidence type="ECO:0000256" key="9">
    <source>
        <dbReference type="ARBA" id="ARBA00023012"/>
    </source>
</evidence>
<dbReference type="PANTHER" id="PTHR45436:SF5">
    <property type="entry name" value="SENSOR HISTIDINE KINASE TRCS"/>
    <property type="match status" value="1"/>
</dbReference>
<evidence type="ECO:0000313" key="13">
    <source>
        <dbReference type="EMBL" id="GIG77652.1"/>
    </source>
</evidence>
<dbReference type="InterPro" id="IPR003661">
    <property type="entry name" value="HisK_dim/P_dom"/>
</dbReference>
<evidence type="ECO:0000313" key="14">
    <source>
        <dbReference type="Proteomes" id="UP000630097"/>
    </source>
</evidence>
<evidence type="ECO:0000256" key="7">
    <source>
        <dbReference type="ARBA" id="ARBA00022777"/>
    </source>
</evidence>
<dbReference type="InterPro" id="IPR005467">
    <property type="entry name" value="His_kinase_dom"/>
</dbReference>
<evidence type="ECO:0000256" key="6">
    <source>
        <dbReference type="ARBA" id="ARBA00022692"/>
    </source>
</evidence>
<dbReference type="CDD" id="cd00075">
    <property type="entry name" value="HATPase"/>
    <property type="match status" value="1"/>
</dbReference>
<dbReference type="InterPro" id="IPR036097">
    <property type="entry name" value="HisK_dim/P_sf"/>
</dbReference>
<evidence type="ECO:0000256" key="10">
    <source>
        <dbReference type="ARBA" id="ARBA00023136"/>
    </source>
</evidence>
<evidence type="ECO:0000259" key="12">
    <source>
        <dbReference type="PROSITE" id="PS50885"/>
    </source>
</evidence>
<gene>
    <name evidence="13" type="ORF">Pka01_07790</name>
</gene>
<dbReference type="RefSeq" id="WP_203881157.1">
    <property type="nucleotide sequence ID" value="NZ_BAABHH010000002.1"/>
</dbReference>
<dbReference type="EC" id="2.7.13.3" evidence="3"/>
<organism evidence="13 14">
    <name type="scientific">Planotetraspora kaengkrachanensis</name>
    <dbReference type="NCBI Taxonomy" id="575193"/>
    <lineage>
        <taxon>Bacteria</taxon>
        <taxon>Bacillati</taxon>
        <taxon>Actinomycetota</taxon>
        <taxon>Actinomycetes</taxon>
        <taxon>Streptosporangiales</taxon>
        <taxon>Streptosporangiaceae</taxon>
        <taxon>Planotetraspora</taxon>
    </lineage>
</organism>
<dbReference type="Gene3D" id="3.30.565.10">
    <property type="entry name" value="Histidine kinase-like ATPase, C-terminal domain"/>
    <property type="match status" value="1"/>
</dbReference>
<sequence>MSPLHSIRARYTIIATTLSLVLLATIGLSLDLAIRYKVQNELFFQAERAAARWSAAERNGVLPHPIPASTGVDLIQLVDVRGKVVDSSPGAAGRPPVSLHRPPADDRLQQQIECSHGRCLILMANRVTPAANSSVVYAGTAEPSILVTHRLEYVVAGGAALIVALAAWTTWCAVGRTLRPVEAIRARMAEITVSDLSLRVPTPRGDDEIALLARTANQTLARLEEAVEQQREFASNTSHELRTPITALRTRLEEALLYPDDVDLRDAVTDALAAGDRLEAIVNDLLLMARLRAADPSPHEAIELGALVGEEAARVGDVPVVVHAPSEVWVLGSRIQLIRVVDNLLSNARRHAATGVEVSVEAVDGQAVVAVTDDGAGIAPADRHRVFERFTRLEEGRRRDAGGSGLGLAISLDIARGHRGNLGIEDSPRGARFVLRLPLLNRGGPVDDRGAE</sequence>
<dbReference type="PANTHER" id="PTHR45436">
    <property type="entry name" value="SENSOR HISTIDINE KINASE YKOH"/>
    <property type="match status" value="1"/>
</dbReference>
<dbReference type="SMART" id="SM00387">
    <property type="entry name" value="HATPase_c"/>
    <property type="match status" value="1"/>
</dbReference>
<dbReference type="InterPro" id="IPR003660">
    <property type="entry name" value="HAMP_dom"/>
</dbReference>
<accession>A0A8J3LRV7</accession>
<dbReference type="InterPro" id="IPR004358">
    <property type="entry name" value="Sig_transdc_His_kin-like_C"/>
</dbReference>
<dbReference type="InterPro" id="IPR036890">
    <property type="entry name" value="HATPase_C_sf"/>
</dbReference>
<keyword evidence="8" id="KW-1133">Transmembrane helix</keyword>
<dbReference type="CDD" id="cd06225">
    <property type="entry name" value="HAMP"/>
    <property type="match status" value="1"/>
</dbReference>